<dbReference type="InterPro" id="IPR038128">
    <property type="entry name" value="Gamma_PGA_hydro_sf"/>
</dbReference>
<evidence type="ECO:0000313" key="1">
    <source>
        <dbReference type="EMBL" id="PJE64716.1"/>
    </source>
</evidence>
<evidence type="ECO:0008006" key="3">
    <source>
        <dbReference type="Google" id="ProtNLM"/>
    </source>
</evidence>
<evidence type="ECO:0000313" key="2">
    <source>
        <dbReference type="Proteomes" id="UP000229098"/>
    </source>
</evidence>
<dbReference type="Proteomes" id="UP000229098">
    <property type="component" value="Unassembled WGS sequence"/>
</dbReference>
<reference evidence="2" key="1">
    <citation type="submission" date="2017-09" db="EMBL/GenBank/DDBJ databases">
        <title>Depth-based differentiation of microbial function through sediment-hosted aquifers and enrichment of novel symbionts in the deep terrestrial subsurface.</title>
        <authorList>
            <person name="Probst A.J."/>
            <person name="Ladd B."/>
            <person name="Jarett J.K."/>
            <person name="Geller-Mcgrath D.E."/>
            <person name="Sieber C.M.K."/>
            <person name="Emerson J.B."/>
            <person name="Anantharaman K."/>
            <person name="Thomas B.C."/>
            <person name="Malmstrom R."/>
            <person name="Stieglmeier M."/>
            <person name="Klingl A."/>
            <person name="Woyke T."/>
            <person name="Ryan C.M."/>
            <person name="Banfield J.F."/>
        </authorList>
    </citation>
    <scope>NUCLEOTIDE SEQUENCE [LARGE SCALE GENOMIC DNA]</scope>
</reference>
<accession>A0A2M8KXQ6</accession>
<dbReference type="EMBL" id="PFEF01000003">
    <property type="protein sequence ID" value="PJE64716.1"/>
    <property type="molecule type" value="Genomic_DNA"/>
</dbReference>
<protein>
    <recommendedName>
        <fullName evidence="3">Replication protein</fullName>
    </recommendedName>
</protein>
<dbReference type="Pfam" id="PF05908">
    <property type="entry name" value="Gamma_PGA_hydro"/>
    <property type="match status" value="1"/>
</dbReference>
<organism evidence="1 2">
    <name type="scientific">Candidatus Ryanbacteria bacterium CG10_big_fil_rev_8_21_14_0_10_43_42</name>
    <dbReference type="NCBI Taxonomy" id="1974864"/>
    <lineage>
        <taxon>Bacteria</taxon>
        <taxon>Candidatus Ryaniibacteriota</taxon>
    </lineage>
</organism>
<dbReference type="Gene3D" id="3.40.630.100">
    <property type="entry name" value="Poly-gamma-glutamate hydrolase, zinc-binding motif"/>
    <property type="match status" value="1"/>
</dbReference>
<dbReference type="AlphaFoldDB" id="A0A2M8KXQ6"/>
<dbReference type="InterPro" id="IPR008585">
    <property type="entry name" value="Gamma_PGA_hydro"/>
</dbReference>
<comment type="caution">
    <text evidence="1">The sequence shown here is derived from an EMBL/GenBank/DDBJ whole genome shotgun (WGS) entry which is preliminary data.</text>
</comment>
<gene>
    <name evidence="1" type="ORF">COU90_00375</name>
</gene>
<sequence>MKTRRNNPVSSYVSDVIKAHGSDYVITVKRASFCFGIFAVHGGVIDLGTDTLAREIAGNEHSLYIFNAAASALRVPSTKFDEPDALKLASEVDTVISLHGERNRETEYIMLGGLDEEMKHNAKHYLTRNGYRVLDPREELAGKEQENICNRGRTGRGVQIEISRALRKRMYEDTRAREKFVHVIRSVLT</sequence>
<name>A0A2M8KXQ6_9BACT</name>
<proteinExistence type="predicted"/>